<comment type="caution">
    <text evidence="2">The sequence shown here is derived from an EMBL/GenBank/DDBJ whole genome shotgun (WGS) entry which is preliminary data.</text>
</comment>
<name>A0ABV6D7E2_9HYPH</name>
<accession>A0ABV6D7E2</accession>
<keyword evidence="3" id="KW-1185">Reference proteome</keyword>
<sequence>MTIFSVRRRRAWVEPSQLEATAVKSERIANGQMRGRLRWIRSYILQEADGSLGSICIYEAHSAEVIAQHARLVGMPADEITPIRNTVIVQDDPIRRSRPETDAWSTRNPNRQERTEP</sequence>
<organism evidence="2 3">
    <name type="scientific">Chelativorans intermedius</name>
    <dbReference type="NCBI Taxonomy" id="515947"/>
    <lineage>
        <taxon>Bacteria</taxon>
        <taxon>Pseudomonadati</taxon>
        <taxon>Pseudomonadota</taxon>
        <taxon>Alphaproteobacteria</taxon>
        <taxon>Hyphomicrobiales</taxon>
        <taxon>Phyllobacteriaceae</taxon>
        <taxon>Chelativorans</taxon>
    </lineage>
</organism>
<dbReference type="Pfam" id="PF14026">
    <property type="entry name" value="SCO4226-like"/>
    <property type="match status" value="1"/>
</dbReference>
<evidence type="ECO:0000256" key="1">
    <source>
        <dbReference type="SAM" id="MobiDB-lite"/>
    </source>
</evidence>
<dbReference type="InterPro" id="IPR025336">
    <property type="entry name" value="SCO4226-like"/>
</dbReference>
<dbReference type="EMBL" id="JBHLXD010000012">
    <property type="protein sequence ID" value="MFC0208532.1"/>
    <property type="molecule type" value="Genomic_DNA"/>
</dbReference>
<proteinExistence type="predicted"/>
<gene>
    <name evidence="2" type="ORF">ACFFJ2_08990</name>
</gene>
<feature type="compositionally biased region" description="Basic and acidic residues" evidence="1">
    <location>
        <begin position="92"/>
        <end position="101"/>
    </location>
</feature>
<protein>
    <submittedName>
        <fullName evidence="2">DUF4242 domain-containing protein</fullName>
    </submittedName>
</protein>
<evidence type="ECO:0000313" key="3">
    <source>
        <dbReference type="Proteomes" id="UP001589755"/>
    </source>
</evidence>
<dbReference type="Proteomes" id="UP001589755">
    <property type="component" value="Unassembled WGS sequence"/>
</dbReference>
<dbReference type="RefSeq" id="WP_261521264.1">
    <property type="nucleotide sequence ID" value="NZ_JAODNW010000017.1"/>
</dbReference>
<evidence type="ECO:0000313" key="2">
    <source>
        <dbReference type="EMBL" id="MFC0208532.1"/>
    </source>
</evidence>
<feature type="region of interest" description="Disordered" evidence="1">
    <location>
        <begin position="91"/>
        <end position="117"/>
    </location>
</feature>
<reference evidence="2 3" key="1">
    <citation type="submission" date="2024-09" db="EMBL/GenBank/DDBJ databases">
        <authorList>
            <person name="Sun Q."/>
            <person name="Mori K."/>
        </authorList>
    </citation>
    <scope>NUCLEOTIDE SEQUENCE [LARGE SCALE GENOMIC DNA]</scope>
    <source>
        <strain evidence="2 3">CCM 8543</strain>
    </source>
</reference>